<evidence type="ECO:0000259" key="13">
    <source>
        <dbReference type="PROSITE" id="PS50157"/>
    </source>
</evidence>
<evidence type="ECO:0000256" key="11">
    <source>
        <dbReference type="PROSITE-ProRule" id="PRU00042"/>
    </source>
</evidence>
<feature type="domain" description="C2H2-type" evidence="13">
    <location>
        <begin position="1"/>
        <end position="24"/>
    </location>
</feature>
<evidence type="ECO:0000256" key="3">
    <source>
        <dbReference type="ARBA" id="ARBA00022723"/>
    </source>
</evidence>
<evidence type="ECO:0000256" key="6">
    <source>
        <dbReference type="ARBA" id="ARBA00022833"/>
    </source>
</evidence>
<evidence type="ECO:0000256" key="4">
    <source>
        <dbReference type="ARBA" id="ARBA00022737"/>
    </source>
</evidence>
<evidence type="ECO:0000256" key="9">
    <source>
        <dbReference type="ARBA" id="ARBA00023163"/>
    </source>
</evidence>
<dbReference type="STRING" id="118200.A0A093GCS9"/>
<keyword evidence="10" id="KW-0539">Nucleus</keyword>
<dbReference type="GO" id="GO:0005634">
    <property type="term" value="C:nucleus"/>
    <property type="evidence" value="ECO:0007669"/>
    <property type="project" value="UniProtKB-SubCell"/>
</dbReference>
<proteinExistence type="inferred from homology"/>
<dbReference type="Proteomes" id="UP000053875">
    <property type="component" value="Unassembled WGS sequence"/>
</dbReference>
<dbReference type="Pfam" id="PF00096">
    <property type="entry name" value="zf-C2H2"/>
    <property type="match status" value="1"/>
</dbReference>
<keyword evidence="9" id="KW-0804">Transcription</keyword>
<accession>A0A093GCS9</accession>
<keyword evidence="8" id="KW-0238">DNA-binding</keyword>
<dbReference type="PANTHER" id="PTHR47222:SF2">
    <property type="entry name" value="ZINC FINGER PROTEIN 687"/>
    <property type="match status" value="1"/>
</dbReference>
<evidence type="ECO:0000256" key="5">
    <source>
        <dbReference type="ARBA" id="ARBA00022771"/>
    </source>
</evidence>
<dbReference type="Pfam" id="PF16622">
    <property type="entry name" value="zf-C2H2_11"/>
    <property type="match status" value="1"/>
</dbReference>
<keyword evidence="4" id="KW-0677">Repeat</keyword>
<dbReference type="InterPro" id="IPR036236">
    <property type="entry name" value="Znf_C2H2_sf"/>
</dbReference>
<dbReference type="InterPro" id="IPR013087">
    <property type="entry name" value="Znf_C2H2_type"/>
</dbReference>
<name>A0A093GCS9_DRYPU</name>
<comment type="similarity">
    <text evidence="2">Belongs to the krueppel C2H2-type zinc-finger protein family.</text>
</comment>
<reference evidence="14 15" key="1">
    <citation type="submission" date="2014-04" db="EMBL/GenBank/DDBJ databases">
        <title>Genome evolution of avian class.</title>
        <authorList>
            <person name="Zhang G."/>
            <person name="Li C."/>
        </authorList>
    </citation>
    <scope>NUCLEOTIDE SEQUENCE [LARGE SCALE GENOMIC DNA]</scope>
    <source>
        <strain evidence="14">BGI_N307</strain>
    </source>
</reference>
<dbReference type="InterPro" id="IPR041697">
    <property type="entry name" value="Znf-C2H2_11"/>
</dbReference>
<feature type="region of interest" description="Disordered" evidence="12">
    <location>
        <begin position="149"/>
        <end position="177"/>
    </location>
</feature>
<keyword evidence="5 11" id="KW-0863">Zinc-finger</keyword>
<dbReference type="Gene3D" id="3.30.160.60">
    <property type="entry name" value="Classic Zinc Finger"/>
    <property type="match status" value="2"/>
</dbReference>
<evidence type="ECO:0000313" key="15">
    <source>
        <dbReference type="Proteomes" id="UP000053875"/>
    </source>
</evidence>
<dbReference type="SUPFAM" id="SSF57667">
    <property type="entry name" value="beta-beta-alpha zinc fingers"/>
    <property type="match status" value="1"/>
</dbReference>
<evidence type="ECO:0000256" key="8">
    <source>
        <dbReference type="ARBA" id="ARBA00023125"/>
    </source>
</evidence>
<feature type="domain" description="C2H2-type" evidence="13">
    <location>
        <begin position="127"/>
        <end position="155"/>
    </location>
</feature>
<keyword evidence="15" id="KW-1185">Reference proteome</keyword>
<evidence type="ECO:0000256" key="1">
    <source>
        <dbReference type="ARBA" id="ARBA00004123"/>
    </source>
</evidence>
<dbReference type="GO" id="GO:0003677">
    <property type="term" value="F:DNA binding"/>
    <property type="evidence" value="ECO:0007669"/>
    <property type="project" value="UniProtKB-KW"/>
</dbReference>
<organism evidence="14 15">
    <name type="scientific">Dryobates pubescens</name>
    <name type="common">Downy woodpecker</name>
    <name type="synonym">Picoides pubescens</name>
    <dbReference type="NCBI Taxonomy" id="118200"/>
    <lineage>
        <taxon>Eukaryota</taxon>
        <taxon>Metazoa</taxon>
        <taxon>Chordata</taxon>
        <taxon>Craniata</taxon>
        <taxon>Vertebrata</taxon>
        <taxon>Euteleostomi</taxon>
        <taxon>Archelosauria</taxon>
        <taxon>Archosauria</taxon>
        <taxon>Dinosauria</taxon>
        <taxon>Saurischia</taxon>
        <taxon>Theropoda</taxon>
        <taxon>Coelurosauria</taxon>
        <taxon>Aves</taxon>
        <taxon>Neognathae</taxon>
        <taxon>Neoaves</taxon>
        <taxon>Telluraves</taxon>
        <taxon>Coraciimorphae</taxon>
        <taxon>Piciformes</taxon>
        <taxon>Picidae</taxon>
        <taxon>Dryobates</taxon>
    </lineage>
</organism>
<dbReference type="EMBL" id="KL216079">
    <property type="protein sequence ID" value="KFV68020.1"/>
    <property type="molecule type" value="Genomic_DNA"/>
</dbReference>
<evidence type="ECO:0000256" key="10">
    <source>
        <dbReference type="ARBA" id="ARBA00023242"/>
    </source>
</evidence>
<evidence type="ECO:0000313" key="14">
    <source>
        <dbReference type="EMBL" id="KFV68020.1"/>
    </source>
</evidence>
<feature type="non-terminal residue" evidence="14">
    <location>
        <position position="1"/>
    </location>
</feature>
<sequence length="214" mass="23869">CERSFCSAPSLRRHVRVNHEGIKRVYPCRYCTEGKRTFSSRLILERHIQVRHGIKVTDQAKSQEVVIARMGTGAAQVPGPGRPSGASGRAWHRLPREAVAAPSLEVFKARLDFQEHIPQHRTDDSSQQCRECGLCFTSQVSLNRHRFITHKKKKGAAEPEEPGPRSPLEGGAQPPADGKLSCKVCGRGFDSQLNLKTHFRTHGMAFIRARQNAS</sequence>
<keyword evidence="6" id="KW-0862">Zinc</keyword>
<gene>
    <name evidence="14" type="ORF">N307_01201</name>
</gene>
<evidence type="ECO:0000256" key="7">
    <source>
        <dbReference type="ARBA" id="ARBA00023015"/>
    </source>
</evidence>
<dbReference type="FunFam" id="3.30.160.60:FF:002678">
    <property type="entry name" value="Zinc finger protein 687"/>
    <property type="match status" value="1"/>
</dbReference>
<evidence type="ECO:0000256" key="12">
    <source>
        <dbReference type="SAM" id="MobiDB-lite"/>
    </source>
</evidence>
<dbReference type="PROSITE" id="PS50157">
    <property type="entry name" value="ZINC_FINGER_C2H2_2"/>
    <property type="match status" value="3"/>
</dbReference>
<comment type="subcellular location">
    <subcellularLocation>
        <location evidence="1">Nucleus</location>
    </subcellularLocation>
</comment>
<dbReference type="PANTHER" id="PTHR47222">
    <property type="entry name" value="ZINC FINGER PROTEIN 532-RELATED"/>
    <property type="match status" value="1"/>
</dbReference>
<dbReference type="AlphaFoldDB" id="A0A093GCS9"/>
<evidence type="ECO:0000256" key="2">
    <source>
        <dbReference type="ARBA" id="ARBA00006991"/>
    </source>
</evidence>
<dbReference type="InterPro" id="IPR045914">
    <property type="entry name" value="Zn532-like"/>
</dbReference>
<dbReference type="SMART" id="SM00355">
    <property type="entry name" value="ZnF_C2H2"/>
    <property type="match status" value="4"/>
</dbReference>
<dbReference type="PROSITE" id="PS00028">
    <property type="entry name" value="ZINC_FINGER_C2H2_1"/>
    <property type="match status" value="2"/>
</dbReference>
<keyword evidence="7" id="KW-0805">Transcription regulation</keyword>
<protein>
    <submittedName>
        <fullName evidence="14">Zinc finger protein 687</fullName>
    </submittedName>
</protein>
<feature type="domain" description="C2H2-type" evidence="13">
    <location>
        <begin position="180"/>
        <end position="202"/>
    </location>
</feature>
<dbReference type="GO" id="GO:0008270">
    <property type="term" value="F:zinc ion binding"/>
    <property type="evidence" value="ECO:0007669"/>
    <property type="project" value="UniProtKB-KW"/>
</dbReference>
<keyword evidence="3" id="KW-0479">Metal-binding</keyword>
<feature type="non-terminal residue" evidence="14">
    <location>
        <position position="214"/>
    </location>
</feature>